<evidence type="ECO:0000259" key="1">
    <source>
        <dbReference type="PROSITE" id="PS50948"/>
    </source>
</evidence>
<dbReference type="AlphaFoldDB" id="A0A0M3JKG2"/>
<accession>A0A0M3JKG2</accession>
<protein>
    <submittedName>
        <fullName evidence="4">Apple domain-containing protein</fullName>
    </submittedName>
</protein>
<dbReference type="PROSITE" id="PS50948">
    <property type="entry name" value="PAN"/>
    <property type="match status" value="1"/>
</dbReference>
<evidence type="ECO:0000313" key="4">
    <source>
        <dbReference type="WBParaSite" id="ASIM_0000813501-mRNA-1"/>
    </source>
</evidence>
<dbReference type="Proteomes" id="UP000267096">
    <property type="component" value="Unassembled WGS sequence"/>
</dbReference>
<keyword evidence="3" id="KW-1185">Reference proteome</keyword>
<dbReference type="WBParaSite" id="ASIM_0000813501-mRNA-1">
    <property type="protein sequence ID" value="ASIM_0000813501-mRNA-1"/>
    <property type="gene ID" value="ASIM_0000813501"/>
</dbReference>
<sequence>MNIPVPMHRSSLGAVYRRCQMDAVTDISSSCTIISGQNTFPNEKMDLAGREMKPQQQQQQNHGNAARFAGFYCMIFTLATLLTTVQAAGRCYLNGPGTSIKGADYRRDYDITLRHCAITCREDPCCMAFEWLSDGMCTLKTRSLNGTISNV</sequence>
<evidence type="ECO:0000313" key="3">
    <source>
        <dbReference type="Proteomes" id="UP000267096"/>
    </source>
</evidence>
<gene>
    <name evidence="2" type="ORF">ASIM_LOCUS7899</name>
</gene>
<dbReference type="OrthoDB" id="5782698at2759"/>
<dbReference type="Gene3D" id="3.50.4.10">
    <property type="entry name" value="Hepatocyte Growth Factor"/>
    <property type="match status" value="1"/>
</dbReference>
<reference evidence="2 3" key="2">
    <citation type="submission" date="2018-11" db="EMBL/GenBank/DDBJ databases">
        <authorList>
            <consortium name="Pathogen Informatics"/>
        </authorList>
    </citation>
    <scope>NUCLEOTIDE SEQUENCE [LARGE SCALE GENOMIC DNA]</scope>
</reference>
<feature type="domain" description="Apple" evidence="1">
    <location>
        <begin position="91"/>
        <end position="151"/>
    </location>
</feature>
<evidence type="ECO:0000313" key="2">
    <source>
        <dbReference type="EMBL" id="VDK30316.1"/>
    </source>
</evidence>
<reference evidence="4" key="1">
    <citation type="submission" date="2017-02" db="UniProtKB">
        <authorList>
            <consortium name="WormBaseParasite"/>
        </authorList>
    </citation>
    <scope>IDENTIFICATION</scope>
</reference>
<dbReference type="EMBL" id="UYRR01020102">
    <property type="protein sequence ID" value="VDK30316.1"/>
    <property type="molecule type" value="Genomic_DNA"/>
</dbReference>
<dbReference type="InterPro" id="IPR003609">
    <property type="entry name" value="Pan_app"/>
</dbReference>
<organism evidence="4">
    <name type="scientific">Anisakis simplex</name>
    <name type="common">Herring worm</name>
    <dbReference type="NCBI Taxonomy" id="6269"/>
    <lineage>
        <taxon>Eukaryota</taxon>
        <taxon>Metazoa</taxon>
        <taxon>Ecdysozoa</taxon>
        <taxon>Nematoda</taxon>
        <taxon>Chromadorea</taxon>
        <taxon>Rhabditida</taxon>
        <taxon>Spirurina</taxon>
        <taxon>Ascaridomorpha</taxon>
        <taxon>Ascaridoidea</taxon>
        <taxon>Anisakidae</taxon>
        <taxon>Anisakis</taxon>
        <taxon>Anisakis simplex complex</taxon>
    </lineage>
</organism>
<name>A0A0M3JKG2_ANISI</name>
<proteinExistence type="predicted"/>